<dbReference type="RefSeq" id="XP_028885983.1">
    <property type="nucleotide sequence ID" value="XM_029022325.1"/>
</dbReference>
<keyword evidence="3" id="KW-0732">Signal</keyword>
<keyword evidence="2" id="KW-0812">Transmembrane</keyword>
<organism evidence="4 5">
    <name type="scientific">Trypanosoma theileri</name>
    <dbReference type="NCBI Taxonomy" id="67003"/>
    <lineage>
        <taxon>Eukaryota</taxon>
        <taxon>Discoba</taxon>
        <taxon>Euglenozoa</taxon>
        <taxon>Kinetoplastea</taxon>
        <taxon>Metakinetoplastina</taxon>
        <taxon>Trypanosomatida</taxon>
        <taxon>Trypanosomatidae</taxon>
        <taxon>Trypanosoma</taxon>
    </lineage>
</organism>
<evidence type="ECO:0000256" key="3">
    <source>
        <dbReference type="SAM" id="SignalP"/>
    </source>
</evidence>
<keyword evidence="2" id="KW-1133">Transmembrane helix</keyword>
<proteinExistence type="predicted"/>
<keyword evidence="5" id="KW-1185">Reference proteome</keyword>
<dbReference type="STRING" id="67003.A0A1X0P4P7"/>
<protein>
    <submittedName>
        <fullName evidence="4">Uncharacterized protein</fullName>
    </submittedName>
</protein>
<feature type="transmembrane region" description="Helical" evidence="2">
    <location>
        <begin position="479"/>
        <end position="502"/>
    </location>
</feature>
<evidence type="ECO:0000313" key="5">
    <source>
        <dbReference type="Proteomes" id="UP000192257"/>
    </source>
</evidence>
<evidence type="ECO:0000313" key="4">
    <source>
        <dbReference type="EMBL" id="ORC91917.1"/>
    </source>
</evidence>
<keyword evidence="2" id="KW-0472">Membrane</keyword>
<reference evidence="4 5" key="1">
    <citation type="submission" date="2017-03" db="EMBL/GenBank/DDBJ databases">
        <title>An alternative strategy for trypanosome survival in the mammalian bloodstream revealed through genome and transcriptome analysis of the ubiquitous bovine parasite Trypanosoma (Megatrypanum) theileri.</title>
        <authorList>
            <person name="Kelly S."/>
            <person name="Ivens A."/>
            <person name="Mott A."/>
            <person name="O'Neill E."/>
            <person name="Emms D."/>
            <person name="Macleod O."/>
            <person name="Voorheis P."/>
            <person name="Matthews J."/>
            <person name="Matthews K."/>
            <person name="Carrington M."/>
        </authorList>
    </citation>
    <scope>NUCLEOTIDE SEQUENCE [LARGE SCALE GENOMIC DNA]</scope>
    <source>
        <strain evidence="4">Edinburgh</strain>
    </source>
</reference>
<dbReference type="VEuPathDB" id="TriTrypDB:TM35_000041310"/>
<dbReference type="EMBL" id="NBCO01000004">
    <property type="protein sequence ID" value="ORC91917.1"/>
    <property type="molecule type" value="Genomic_DNA"/>
</dbReference>
<feature type="compositionally biased region" description="Basic and acidic residues" evidence="1">
    <location>
        <begin position="367"/>
        <end position="466"/>
    </location>
</feature>
<dbReference type="Proteomes" id="UP000192257">
    <property type="component" value="Unassembled WGS sequence"/>
</dbReference>
<evidence type="ECO:0000256" key="1">
    <source>
        <dbReference type="SAM" id="MobiDB-lite"/>
    </source>
</evidence>
<feature type="region of interest" description="Disordered" evidence="1">
    <location>
        <begin position="364"/>
        <end position="478"/>
    </location>
</feature>
<comment type="caution">
    <text evidence="4">The sequence shown here is derived from an EMBL/GenBank/DDBJ whole genome shotgun (WGS) entry which is preliminary data.</text>
</comment>
<dbReference type="AlphaFoldDB" id="A0A1X0P4P7"/>
<gene>
    <name evidence="4" type="ORF">TM35_000041310</name>
</gene>
<feature type="chain" id="PRO_5012236302" evidence="3">
    <location>
        <begin position="28"/>
        <end position="509"/>
    </location>
</feature>
<name>A0A1X0P4P7_9TRYP</name>
<accession>A0A1X0P4P7</accession>
<sequence length="509" mass="57141">MTMMFVHLRRVVCLLVFLHFISVLVLAEGEKEVVTEVANNDVEAAVMDQERAWETYLDIPNFTREELGENDILGESGNADLKDAVWKTLVTVKESEIHFKNGTACMSEWKKVVEANEKTVKDAAGATERIKGIIKKIDEVADRETKDKYGKITTMKLKDACDGEKLDKLLQEIPKVLKETKEKAPGKEVVFKIAEAKQAELLCKATRSNVAHVLIDIERKVEGITTFVGDYNRSDKAMLVKRVAEGINATLRNVTALIDNVTVQNRFAVGRIKTLVQDWKEAYAELERLAKLEGSTPLGSNQKCKIEEKKSQLEEISGLIAEPQKEIKKATDTVGAVGEDAKKERKEYADEVNRRVTEAIKNVTTGMEEKKDEVAQEKMRREEEARRAAERAREEERARQAAEKDKEVERVRQAAEKAKEVERARQAAEKARLAAAQKAKEEKARQAAEKAMEEKAKRAVEEELPQKKKKKRDGSSSPALVHSPLLLLLLCVLGCTAVLISVPMTQLHS</sequence>
<dbReference type="GeneID" id="39982105"/>
<evidence type="ECO:0000256" key="2">
    <source>
        <dbReference type="SAM" id="Phobius"/>
    </source>
</evidence>
<feature type="signal peptide" evidence="3">
    <location>
        <begin position="1"/>
        <end position="27"/>
    </location>
</feature>